<dbReference type="AlphaFoldDB" id="A0A1F6CRY8"/>
<evidence type="ECO:0000256" key="1">
    <source>
        <dbReference type="SAM" id="SignalP"/>
    </source>
</evidence>
<comment type="caution">
    <text evidence="2">The sequence shown here is derived from an EMBL/GenBank/DDBJ whole genome shotgun (WGS) entry which is preliminary data.</text>
</comment>
<gene>
    <name evidence="2" type="ORF">A3F84_17255</name>
</gene>
<feature type="signal peptide" evidence="1">
    <location>
        <begin position="1"/>
        <end position="23"/>
    </location>
</feature>
<dbReference type="EMBL" id="MFKF01000166">
    <property type="protein sequence ID" value="OGG51850.1"/>
    <property type="molecule type" value="Genomic_DNA"/>
</dbReference>
<feature type="chain" id="PRO_5009523514" description="FlgD Ig-like domain-containing protein" evidence="1">
    <location>
        <begin position="24"/>
        <end position="823"/>
    </location>
</feature>
<keyword evidence="1" id="KW-0732">Signal</keyword>
<evidence type="ECO:0000313" key="2">
    <source>
        <dbReference type="EMBL" id="OGG51850.1"/>
    </source>
</evidence>
<evidence type="ECO:0008006" key="4">
    <source>
        <dbReference type="Google" id="ProtNLM"/>
    </source>
</evidence>
<proteinExistence type="predicted"/>
<dbReference type="Gene3D" id="2.60.40.4070">
    <property type="match status" value="1"/>
</dbReference>
<evidence type="ECO:0000313" key="3">
    <source>
        <dbReference type="Proteomes" id="UP000178606"/>
    </source>
</evidence>
<name>A0A1F6CRY8_HANXR</name>
<sequence length="823" mass="90566">MNLKLAVRFAALVLVIAAAIAYADPYPGAGIFMAGDIWETVYPTGASNKAGGTPVYYEVLTDPNQIWNLARLGNLERQWTSPTMMYPAWGDQHIPWAHTIEMAEYSPDPINNFTTSNDPRAKNYVYGFYRSSVKGEVKHDNAAIYDSKRSMQTYTASFPTNLGINVRMRVRAYANNFANLNDIIFHEYELTNTGALDANGDGTAEKTNNRINALTLLTRHELINSMTNNNQGRRGASGWFTGPIEGYDNSPDPDGSPWAVPVVFSGPAPASVNTTKTFTVKGKTITVPWAADGARSLGITMNPRQTYQDIYAGDNFIAVKQGKMDDGPTAPDKKTIFDSPPIGAGKERGWYMSVAKGYGNNDHFAFEDHTMAMGTFYANGGKVLDRTKFDTSPDPNYFIADAPGTKAGNPLTFVPKPSALRGRPDGSMKYLQTFAENWELGNPNPDDDWIDGYSRAHGFDGDMVVGIGPFSLEVGETITITMIEYAGFRLMGVRNAVKTARWVYDNSYKVPDLPAAPEVKIDPSVDIKINVKWDDKAEQDAAFAGYKVYRSTAFPKVKSLEVGVRTMDRYTEQTDPSQNLASFGMPNNPNISYANYRDQDPGAWGPWKLVANVPKANLASVLNADADKTQYKYSWKDASDLVAFGYTYWYYVAAYSSRSGSVAGKNYTTAESGHVNVNGASGAWEGTFPFAVASSFYPKDFDGLKKLGANFVLKAPLADATKLTSGALKVRVKPNPFKQHALHDVGTEHKLLFYNLPTGTKITIFDVSGQIIDQLHFTGTNPQDGTLFWDMFSKDGTEVQSGLYIYLAEYPGGKQTGYFSIIR</sequence>
<accession>A0A1F6CRY8</accession>
<organism evidence="2 3">
    <name type="scientific">Handelsmanbacteria sp. (strain RIFCSPLOWO2_12_FULL_64_10)</name>
    <dbReference type="NCBI Taxonomy" id="1817868"/>
    <lineage>
        <taxon>Bacteria</taxon>
        <taxon>Candidatus Handelsmaniibacteriota</taxon>
    </lineage>
</organism>
<dbReference type="Proteomes" id="UP000178606">
    <property type="component" value="Unassembled WGS sequence"/>
</dbReference>
<reference evidence="2 3" key="1">
    <citation type="journal article" date="2016" name="Nat. Commun.">
        <title>Thousands of microbial genomes shed light on interconnected biogeochemical processes in an aquifer system.</title>
        <authorList>
            <person name="Anantharaman K."/>
            <person name="Brown C.T."/>
            <person name="Hug L.A."/>
            <person name="Sharon I."/>
            <person name="Castelle C.J."/>
            <person name="Probst A.J."/>
            <person name="Thomas B.C."/>
            <person name="Singh A."/>
            <person name="Wilkins M.J."/>
            <person name="Karaoz U."/>
            <person name="Brodie E.L."/>
            <person name="Williams K.H."/>
            <person name="Hubbard S.S."/>
            <person name="Banfield J.F."/>
        </authorList>
    </citation>
    <scope>NUCLEOTIDE SEQUENCE [LARGE SCALE GENOMIC DNA]</scope>
    <source>
        <strain evidence="3">RIFCSPLOWO2_12_FULL_64_10</strain>
    </source>
</reference>
<protein>
    <recommendedName>
        <fullName evidence="4">FlgD Ig-like domain-containing protein</fullName>
    </recommendedName>
</protein>